<reference evidence="7 8" key="1">
    <citation type="journal article" date="2019" name="Sci. Rep.">
        <title>A high-quality genome of Eragrostis curvula grass provides insights into Poaceae evolution and supports new strategies to enhance forage quality.</title>
        <authorList>
            <person name="Carballo J."/>
            <person name="Santos B.A.C.M."/>
            <person name="Zappacosta D."/>
            <person name="Garbus I."/>
            <person name="Selva J.P."/>
            <person name="Gallo C.A."/>
            <person name="Diaz A."/>
            <person name="Albertini E."/>
            <person name="Caccamo M."/>
            <person name="Echenique V."/>
        </authorList>
    </citation>
    <scope>NUCLEOTIDE SEQUENCE [LARGE SCALE GENOMIC DNA]</scope>
    <source>
        <strain evidence="8">cv. Victoria</strain>
        <tissue evidence="7">Leaf</tissue>
    </source>
</reference>
<comment type="pathway">
    <text evidence="1">Secondary metabolite biosynthesis; flavonoid biosynthesis.</text>
</comment>
<keyword evidence="2" id="KW-0521">NADP</keyword>
<gene>
    <name evidence="7" type="ORF">EJB05_39713</name>
</gene>
<dbReference type="Pfam" id="PF01370">
    <property type="entry name" value="Epimerase"/>
    <property type="match status" value="1"/>
</dbReference>
<comment type="caution">
    <text evidence="7">The sequence shown here is derived from an EMBL/GenBank/DDBJ whole genome shotgun (WGS) entry which is preliminary data.</text>
</comment>
<feature type="domain" description="NAD-dependent epimerase/dehydratase" evidence="6">
    <location>
        <begin position="68"/>
        <end position="224"/>
    </location>
</feature>
<dbReference type="SUPFAM" id="SSF51735">
    <property type="entry name" value="NAD(P)-binding Rossmann-fold domains"/>
    <property type="match status" value="1"/>
</dbReference>
<evidence type="ECO:0000256" key="5">
    <source>
        <dbReference type="ARBA" id="ARBA00023445"/>
    </source>
</evidence>
<organism evidence="7 8">
    <name type="scientific">Eragrostis curvula</name>
    <name type="common">weeping love grass</name>
    <dbReference type="NCBI Taxonomy" id="38414"/>
    <lineage>
        <taxon>Eukaryota</taxon>
        <taxon>Viridiplantae</taxon>
        <taxon>Streptophyta</taxon>
        <taxon>Embryophyta</taxon>
        <taxon>Tracheophyta</taxon>
        <taxon>Spermatophyta</taxon>
        <taxon>Magnoliopsida</taxon>
        <taxon>Liliopsida</taxon>
        <taxon>Poales</taxon>
        <taxon>Poaceae</taxon>
        <taxon>PACMAD clade</taxon>
        <taxon>Chloridoideae</taxon>
        <taxon>Eragrostideae</taxon>
        <taxon>Eragrostidinae</taxon>
        <taxon>Eragrostis</taxon>
    </lineage>
</organism>
<dbReference type="InterPro" id="IPR036291">
    <property type="entry name" value="NAD(P)-bd_dom_sf"/>
</dbReference>
<evidence type="ECO:0000256" key="2">
    <source>
        <dbReference type="ARBA" id="ARBA00022857"/>
    </source>
</evidence>
<dbReference type="InterPro" id="IPR001509">
    <property type="entry name" value="Epimerase_deHydtase"/>
</dbReference>
<evidence type="ECO:0000313" key="8">
    <source>
        <dbReference type="Proteomes" id="UP000324897"/>
    </source>
</evidence>
<accession>A0A5J9TXN9</accession>
<evidence type="ECO:0000256" key="4">
    <source>
        <dbReference type="ARBA" id="ARBA00023241"/>
    </source>
</evidence>
<keyword evidence="3" id="KW-0560">Oxidoreductase</keyword>
<dbReference type="PANTHER" id="PTHR10366">
    <property type="entry name" value="NAD DEPENDENT EPIMERASE/DEHYDRATASE"/>
    <property type="match status" value="1"/>
</dbReference>
<dbReference type="Proteomes" id="UP000324897">
    <property type="component" value="Unassembled WGS sequence"/>
</dbReference>
<keyword evidence="8" id="KW-1185">Reference proteome</keyword>
<dbReference type="Gene3D" id="3.40.50.720">
    <property type="entry name" value="NAD(P)-binding Rossmann-like Domain"/>
    <property type="match status" value="1"/>
</dbReference>
<dbReference type="OrthoDB" id="2735536at2759"/>
<evidence type="ECO:0000259" key="6">
    <source>
        <dbReference type="Pfam" id="PF01370"/>
    </source>
</evidence>
<sequence length="307" mass="33244">MLSNQAQSLILPSTQHDASQTEREVLVGEYLKNKVHRVISMILDKAGEMCGRGFIDQTSLLILGQKQLIEPAFRGTPNVVKSCVKAGTVRRVVLTSSAAAVSSRPLDGDGHVLDEQSWSDVEWLTSENPLVWGYSVSKVLVEKEACKFAVENGISLVTVCPVLTVGKAPVSKVYTSIPASLSLLSGNDADLGMLKHAEKGGGGVPMVHVDDICPAEMFAAEEEAAAGRYLCCSLNTTVAQLACFLTDKYPRYPVKTTMLSGDLLEKPRVCLSSAKLIREGFQYEYKTLGEIYDDVVEYGKVIGILPN</sequence>
<comment type="similarity">
    <text evidence="5">Belongs to the NAD(P)-dependent epimerase/dehydratase family. Dihydroflavonol-4-reductase subfamily.</text>
</comment>
<evidence type="ECO:0000256" key="1">
    <source>
        <dbReference type="ARBA" id="ARBA00004966"/>
    </source>
</evidence>
<dbReference type="PANTHER" id="PTHR10366:SF288">
    <property type="entry name" value="ANTHOCYANIDIN REDUCTASE"/>
    <property type="match status" value="1"/>
</dbReference>
<name>A0A5J9TXN9_9POAL</name>
<keyword evidence="4" id="KW-0284">Flavonoid biosynthesis</keyword>
<dbReference type="InterPro" id="IPR050425">
    <property type="entry name" value="NAD(P)_dehydrat-like"/>
</dbReference>
<dbReference type="Gramene" id="TVU16162">
    <property type="protein sequence ID" value="TVU16162"/>
    <property type="gene ID" value="EJB05_39713"/>
</dbReference>
<dbReference type="EMBL" id="RWGY01000031">
    <property type="protein sequence ID" value="TVU16162.1"/>
    <property type="molecule type" value="Genomic_DNA"/>
</dbReference>
<evidence type="ECO:0000256" key="3">
    <source>
        <dbReference type="ARBA" id="ARBA00023002"/>
    </source>
</evidence>
<evidence type="ECO:0000313" key="7">
    <source>
        <dbReference type="EMBL" id="TVU16162.1"/>
    </source>
</evidence>
<proteinExistence type="inferred from homology"/>
<dbReference type="GO" id="GO:0009813">
    <property type="term" value="P:flavonoid biosynthetic process"/>
    <property type="evidence" value="ECO:0007669"/>
    <property type="project" value="UniProtKB-KW"/>
</dbReference>
<dbReference type="GO" id="GO:0016616">
    <property type="term" value="F:oxidoreductase activity, acting on the CH-OH group of donors, NAD or NADP as acceptor"/>
    <property type="evidence" value="ECO:0007669"/>
    <property type="project" value="TreeGrafter"/>
</dbReference>
<protein>
    <recommendedName>
        <fullName evidence="6">NAD-dependent epimerase/dehydratase domain-containing protein</fullName>
    </recommendedName>
</protein>
<dbReference type="AlphaFoldDB" id="A0A5J9TXN9"/>